<dbReference type="EMBL" id="CADCWI010000027">
    <property type="protein sequence ID" value="CAA9545012.1"/>
    <property type="molecule type" value="Genomic_DNA"/>
</dbReference>
<sequence length="218" mass="23307">MYKKGGVAVDAASGSIMDAHWPIPAVQMVPVCAVSSLRIYRQQDEQKHGNHANNGNTSDKNVLTGQNVSSALFILGHDGMFSLQRLASATASVRARGMPLVLNDVSEIDETSPSTCFMRGVRTPSYAATVDHNSPVSPCQFNASDVPSVSKSTHLQSGPEAVANVRTASRQNGHNRGLLLIDRSRKRAYPPRSIEIAEAPVMQQVPHTPCLGLPSNPG</sequence>
<protein>
    <submittedName>
        <fullName evidence="1">Uncharacterized protein</fullName>
    </submittedName>
</protein>
<accession>A0A6J4UCZ5</accession>
<proteinExistence type="predicted"/>
<evidence type="ECO:0000313" key="1">
    <source>
        <dbReference type="EMBL" id="CAA9545012.1"/>
    </source>
</evidence>
<gene>
    <name evidence="1" type="ORF">AVDCRST_MAG43-501</name>
</gene>
<reference evidence="1" key="1">
    <citation type="submission" date="2020-02" db="EMBL/GenBank/DDBJ databases">
        <authorList>
            <person name="Meier V. D."/>
        </authorList>
    </citation>
    <scope>NUCLEOTIDE SEQUENCE</scope>
    <source>
        <strain evidence="1">AVDCRST_MAG43</strain>
    </source>
</reference>
<dbReference type="AlphaFoldDB" id="A0A6J4UCZ5"/>
<name>A0A6J4UCZ5_9BACT</name>
<organism evidence="1">
    <name type="scientific">uncultured Thermomicrobiales bacterium</name>
    <dbReference type="NCBI Taxonomy" id="1645740"/>
    <lineage>
        <taxon>Bacteria</taxon>
        <taxon>Pseudomonadati</taxon>
        <taxon>Thermomicrobiota</taxon>
        <taxon>Thermomicrobia</taxon>
        <taxon>Thermomicrobiales</taxon>
        <taxon>environmental samples</taxon>
    </lineage>
</organism>